<dbReference type="PROSITE" id="PS50158">
    <property type="entry name" value="ZF_CCHC"/>
    <property type="match status" value="1"/>
</dbReference>
<feature type="region of interest" description="Disordered" evidence="2">
    <location>
        <begin position="495"/>
        <end position="581"/>
    </location>
</feature>
<keyword evidence="1" id="KW-0479">Metal-binding</keyword>
<feature type="compositionally biased region" description="Basic and acidic residues" evidence="2">
    <location>
        <begin position="142"/>
        <end position="162"/>
    </location>
</feature>
<sequence>MSGYLFHSEDVNAPSVPSDEASALPTISKGSSRPNGGTTNWPVQNLNVQYSAIDSNQRPILADHDEFLVNTEIDRCGQQVPDVVKNDSLLHRSAHVRERSLSKKHSGYYDYIPEADDFTKREDVNFDDDKYAMSESYDRCHADTREHFGTQEKWPSAREQDSPRSNAGQDSKSGDLKEGDLLDNQADPSNSCSFKEVTLQPKLDIDRMQLAIPVIFRPQERSRSFWQADYVKVRRDLVQCAGCKLPSQKVLRSGFLSVIAPNPDAGRRLLQMSSIANIAVDTVLPNWYHRNVGKISGVPFRYTNRQLVDIFAEDGVIHARRQVTFLRRKNGSVSTTPEDGIVLTFRPDIEMPETIALGFDVFRVHTYWAAPTQCYRCLRFGHIAHDCNSAHRCKLCGGSHIYKDCKFPSEPVCANCGGDHAATFTGCPERRKVAMARRFMPRYYESGEYASSDRRSFSSKHRMNADDHSTRRSASEETRYSDRWKSFMSDRGSIFDESGSLKENTQKYRGGRKRSSDRRGITREGTTRGRSRSPGKKKGTPSSSDSEYHRSSRDSDDSTEDDDEAATPTRKYVPPPRPRSVITFPRFSKDSRRRFKHGYQRYLHQLVKHGVPVFERLLGC</sequence>
<feature type="region of interest" description="Disordered" evidence="2">
    <location>
        <begin position="142"/>
        <end position="193"/>
    </location>
</feature>
<keyword evidence="1" id="KW-0863">Zinc-finger</keyword>
<dbReference type="Proteomes" id="UP000821866">
    <property type="component" value="Chromosome 3"/>
</dbReference>
<evidence type="ECO:0000256" key="1">
    <source>
        <dbReference type="PROSITE-ProRule" id="PRU00047"/>
    </source>
</evidence>
<gene>
    <name evidence="4" type="ORF">HPB51_011890</name>
</gene>
<dbReference type="VEuPathDB" id="VectorBase:LOC119163735"/>
<dbReference type="GO" id="GO:0008270">
    <property type="term" value="F:zinc ion binding"/>
    <property type="evidence" value="ECO:0007669"/>
    <property type="project" value="UniProtKB-KW"/>
</dbReference>
<dbReference type="EMBL" id="JABSTU010000005">
    <property type="protein sequence ID" value="KAH8030846.1"/>
    <property type="molecule type" value="Genomic_DNA"/>
</dbReference>
<feature type="compositionally biased region" description="Basic residues" evidence="2">
    <location>
        <begin position="529"/>
        <end position="539"/>
    </location>
</feature>
<accession>A0A9J6E939</accession>
<evidence type="ECO:0000313" key="5">
    <source>
        <dbReference type="Proteomes" id="UP000821866"/>
    </source>
</evidence>
<evidence type="ECO:0000259" key="3">
    <source>
        <dbReference type="PROSITE" id="PS50158"/>
    </source>
</evidence>
<dbReference type="GO" id="GO:0003676">
    <property type="term" value="F:nucleic acid binding"/>
    <property type="evidence" value="ECO:0007669"/>
    <property type="project" value="InterPro"/>
</dbReference>
<feature type="compositionally biased region" description="Basic and acidic residues" evidence="2">
    <location>
        <begin position="463"/>
        <end position="480"/>
    </location>
</feature>
<evidence type="ECO:0000256" key="2">
    <source>
        <dbReference type="SAM" id="MobiDB-lite"/>
    </source>
</evidence>
<feature type="region of interest" description="Disordered" evidence="2">
    <location>
        <begin position="454"/>
        <end position="480"/>
    </location>
</feature>
<evidence type="ECO:0000313" key="4">
    <source>
        <dbReference type="EMBL" id="KAH8030846.1"/>
    </source>
</evidence>
<keyword evidence="5" id="KW-1185">Reference proteome</keyword>
<feature type="region of interest" description="Disordered" evidence="2">
    <location>
        <begin position="1"/>
        <end position="42"/>
    </location>
</feature>
<dbReference type="InterPro" id="IPR001878">
    <property type="entry name" value="Znf_CCHC"/>
</dbReference>
<dbReference type="AlphaFoldDB" id="A0A9J6E939"/>
<feature type="compositionally biased region" description="Basic and acidic residues" evidence="2">
    <location>
        <begin position="517"/>
        <end position="527"/>
    </location>
</feature>
<proteinExistence type="predicted"/>
<feature type="compositionally biased region" description="Polar residues" evidence="2">
    <location>
        <begin position="28"/>
        <end position="42"/>
    </location>
</feature>
<feature type="compositionally biased region" description="Basic and acidic residues" evidence="2">
    <location>
        <begin position="546"/>
        <end position="556"/>
    </location>
</feature>
<reference evidence="4" key="2">
    <citation type="submission" date="2021-09" db="EMBL/GenBank/DDBJ databases">
        <authorList>
            <person name="Jia N."/>
            <person name="Wang J."/>
            <person name="Shi W."/>
            <person name="Du L."/>
            <person name="Sun Y."/>
            <person name="Zhan W."/>
            <person name="Jiang J."/>
            <person name="Wang Q."/>
            <person name="Zhang B."/>
            <person name="Ji P."/>
            <person name="Sakyi L.B."/>
            <person name="Cui X."/>
            <person name="Yuan T."/>
            <person name="Jiang B."/>
            <person name="Yang W."/>
            <person name="Lam T.T.-Y."/>
            <person name="Chang Q."/>
            <person name="Ding S."/>
            <person name="Wang X."/>
            <person name="Zhu J."/>
            <person name="Ruan X."/>
            <person name="Zhao L."/>
            <person name="Wei J."/>
            <person name="Que T."/>
            <person name="Du C."/>
            <person name="Cheng J."/>
            <person name="Dai P."/>
            <person name="Han X."/>
            <person name="Huang E."/>
            <person name="Gao Y."/>
            <person name="Liu J."/>
            <person name="Shao H."/>
            <person name="Ye R."/>
            <person name="Li L."/>
            <person name="Wei W."/>
            <person name="Wang X."/>
            <person name="Wang C."/>
            <person name="Huo Q."/>
            <person name="Li W."/>
            <person name="Guo W."/>
            <person name="Chen H."/>
            <person name="Chen S."/>
            <person name="Zhou L."/>
            <person name="Zhou L."/>
            <person name="Ni X."/>
            <person name="Tian J."/>
            <person name="Zhou Y."/>
            <person name="Sheng Y."/>
            <person name="Liu T."/>
            <person name="Pan Y."/>
            <person name="Xia L."/>
            <person name="Li J."/>
            <person name="Zhao F."/>
            <person name="Cao W."/>
        </authorList>
    </citation>
    <scope>NUCLEOTIDE SEQUENCE</scope>
    <source>
        <strain evidence="4">Rmic-2018</strain>
        <tissue evidence="4">Larvae</tissue>
    </source>
</reference>
<protein>
    <recommendedName>
        <fullName evidence="3">CCHC-type domain-containing protein</fullName>
    </recommendedName>
</protein>
<name>A0A9J6E939_RHIMP</name>
<comment type="caution">
    <text evidence="4">The sequence shown here is derived from an EMBL/GenBank/DDBJ whole genome shotgun (WGS) entry which is preliminary data.</text>
</comment>
<keyword evidence="1" id="KW-0862">Zinc</keyword>
<organism evidence="4 5">
    <name type="scientific">Rhipicephalus microplus</name>
    <name type="common">Cattle tick</name>
    <name type="synonym">Boophilus microplus</name>
    <dbReference type="NCBI Taxonomy" id="6941"/>
    <lineage>
        <taxon>Eukaryota</taxon>
        <taxon>Metazoa</taxon>
        <taxon>Ecdysozoa</taxon>
        <taxon>Arthropoda</taxon>
        <taxon>Chelicerata</taxon>
        <taxon>Arachnida</taxon>
        <taxon>Acari</taxon>
        <taxon>Parasitiformes</taxon>
        <taxon>Ixodida</taxon>
        <taxon>Ixodoidea</taxon>
        <taxon>Ixodidae</taxon>
        <taxon>Rhipicephalinae</taxon>
        <taxon>Rhipicephalus</taxon>
        <taxon>Boophilus</taxon>
    </lineage>
</organism>
<reference evidence="4" key="1">
    <citation type="journal article" date="2020" name="Cell">
        <title>Large-Scale Comparative Analyses of Tick Genomes Elucidate Their Genetic Diversity and Vector Capacities.</title>
        <authorList>
            <consortium name="Tick Genome and Microbiome Consortium (TIGMIC)"/>
            <person name="Jia N."/>
            <person name="Wang J."/>
            <person name="Shi W."/>
            <person name="Du L."/>
            <person name="Sun Y."/>
            <person name="Zhan W."/>
            <person name="Jiang J.F."/>
            <person name="Wang Q."/>
            <person name="Zhang B."/>
            <person name="Ji P."/>
            <person name="Bell-Sakyi L."/>
            <person name="Cui X.M."/>
            <person name="Yuan T.T."/>
            <person name="Jiang B.G."/>
            <person name="Yang W.F."/>
            <person name="Lam T.T."/>
            <person name="Chang Q.C."/>
            <person name="Ding S.J."/>
            <person name="Wang X.J."/>
            <person name="Zhu J.G."/>
            <person name="Ruan X.D."/>
            <person name="Zhao L."/>
            <person name="Wei J.T."/>
            <person name="Ye R.Z."/>
            <person name="Que T.C."/>
            <person name="Du C.H."/>
            <person name="Zhou Y.H."/>
            <person name="Cheng J.X."/>
            <person name="Dai P.F."/>
            <person name="Guo W.B."/>
            <person name="Han X.H."/>
            <person name="Huang E.J."/>
            <person name="Li L.F."/>
            <person name="Wei W."/>
            <person name="Gao Y.C."/>
            <person name="Liu J.Z."/>
            <person name="Shao H.Z."/>
            <person name="Wang X."/>
            <person name="Wang C.C."/>
            <person name="Yang T.C."/>
            <person name="Huo Q.B."/>
            <person name="Li W."/>
            <person name="Chen H.Y."/>
            <person name="Chen S.E."/>
            <person name="Zhou L.G."/>
            <person name="Ni X.B."/>
            <person name="Tian J.H."/>
            <person name="Sheng Y."/>
            <person name="Liu T."/>
            <person name="Pan Y.S."/>
            <person name="Xia L.Y."/>
            <person name="Li J."/>
            <person name="Zhao F."/>
            <person name="Cao W.C."/>
        </authorList>
    </citation>
    <scope>NUCLEOTIDE SEQUENCE</scope>
    <source>
        <strain evidence="4">Rmic-2018</strain>
    </source>
</reference>
<feature type="domain" description="CCHC-type" evidence="3">
    <location>
        <begin position="374"/>
        <end position="387"/>
    </location>
</feature>